<dbReference type="EMBL" id="NIRI02000042">
    <property type="protein sequence ID" value="KAG5452220.1"/>
    <property type="molecule type" value="Genomic_DNA"/>
</dbReference>
<reference evidence="1 2" key="1">
    <citation type="journal article" date="2018" name="Biotechnol. Adv.">
        <title>Improved genomic resources and new bioinformatic workflow for the carcinogenic parasite Clonorchis sinensis: Biotechnological implications.</title>
        <authorList>
            <person name="Wang D."/>
            <person name="Korhonen P.K."/>
            <person name="Gasser R.B."/>
            <person name="Young N.D."/>
        </authorList>
    </citation>
    <scope>NUCLEOTIDE SEQUENCE [LARGE SCALE GENOMIC DNA]</scope>
    <source>
        <strain evidence="1">Cs-k2</strain>
    </source>
</reference>
<sequence>MDREGSITVPIDIGILVARRRHLLSSHTYRRGQYDFIPRPSRITTALSERACCSFSDCLPFVFLIWLCPEERSSSQFRPCDHYNAQTRLFCQEREFTDRKVRGSNPTSASRLPLSRFGQPDSIPAPVLPLGGMAARRRKGVTAERLFFFIIFHHSRSTKDRISCLPLTRMFRFSNSQQSGVLTEAQLNVGESPVYDDRLKLSVLHQAASCFSWYDIRDVVIRNTLLIGLLKTLRQPS</sequence>
<gene>
    <name evidence="1" type="ORF">CSKR_114348</name>
</gene>
<proteinExistence type="predicted"/>
<name>A0A419PUG2_CLOSI</name>
<reference evidence="1 2" key="2">
    <citation type="journal article" date="2021" name="Genomics">
        <title>High-quality reference genome for Clonorchis sinensis.</title>
        <authorList>
            <person name="Young N.D."/>
            <person name="Stroehlein A.J."/>
            <person name="Kinkar L."/>
            <person name="Wang T."/>
            <person name="Sohn W.M."/>
            <person name="Chang B.C.H."/>
            <person name="Kaur P."/>
            <person name="Weisz D."/>
            <person name="Dudchenko O."/>
            <person name="Aiden E.L."/>
            <person name="Korhonen P.K."/>
            <person name="Gasser R.B."/>
        </authorList>
    </citation>
    <scope>NUCLEOTIDE SEQUENCE [LARGE SCALE GENOMIC DNA]</scope>
    <source>
        <strain evidence="1">Cs-k2</strain>
    </source>
</reference>
<dbReference type="AlphaFoldDB" id="A0A419PUG2"/>
<protein>
    <submittedName>
        <fullName evidence="1">Uncharacterized protein</fullName>
    </submittedName>
</protein>
<accession>A0A419PUG2</accession>
<evidence type="ECO:0000313" key="1">
    <source>
        <dbReference type="EMBL" id="KAG5452220.1"/>
    </source>
</evidence>
<dbReference type="InParanoid" id="A0A419PUG2"/>
<dbReference type="Proteomes" id="UP000286415">
    <property type="component" value="Unassembled WGS sequence"/>
</dbReference>
<evidence type="ECO:0000313" key="2">
    <source>
        <dbReference type="Proteomes" id="UP000286415"/>
    </source>
</evidence>
<comment type="caution">
    <text evidence="1">The sequence shown here is derived from an EMBL/GenBank/DDBJ whole genome shotgun (WGS) entry which is preliminary data.</text>
</comment>
<organism evidence="1 2">
    <name type="scientific">Clonorchis sinensis</name>
    <name type="common">Chinese liver fluke</name>
    <dbReference type="NCBI Taxonomy" id="79923"/>
    <lineage>
        <taxon>Eukaryota</taxon>
        <taxon>Metazoa</taxon>
        <taxon>Spiralia</taxon>
        <taxon>Lophotrochozoa</taxon>
        <taxon>Platyhelminthes</taxon>
        <taxon>Trematoda</taxon>
        <taxon>Digenea</taxon>
        <taxon>Opisthorchiida</taxon>
        <taxon>Opisthorchiata</taxon>
        <taxon>Opisthorchiidae</taxon>
        <taxon>Clonorchis</taxon>
    </lineage>
</organism>
<keyword evidence="2" id="KW-1185">Reference proteome</keyword>